<dbReference type="EMBL" id="JAVFWL010000003">
    <property type="protein sequence ID" value="KAK6739940.1"/>
    <property type="molecule type" value="Genomic_DNA"/>
</dbReference>
<sequence length="103" mass="11680">MICHHSSRIRYEVLVIVEDQFSPLLRVQLQHLQFEKSSAGQNYLTCNASGNDHGRTHCSSVLSWPDTVPLRHFLLNSLHVIGPIGLETEECLELVEHSTVIFT</sequence>
<reference evidence="1 2" key="1">
    <citation type="submission" date="2023-08" db="EMBL/GenBank/DDBJ databases">
        <title>A Necator americanus chromosomal reference genome.</title>
        <authorList>
            <person name="Ilik V."/>
            <person name="Petrzelkova K.J."/>
            <person name="Pardy F."/>
            <person name="Fuh T."/>
            <person name="Niatou-Singa F.S."/>
            <person name="Gouil Q."/>
            <person name="Baker L."/>
            <person name="Ritchie M.E."/>
            <person name="Jex A.R."/>
            <person name="Gazzola D."/>
            <person name="Li H."/>
            <person name="Toshio Fujiwara R."/>
            <person name="Zhan B."/>
            <person name="Aroian R.V."/>
            <person name="Pafco B."/>
            <person name="Schwarz E.M."/>
        </authorList>
    </citation>
    <scope>NUCLEOTIDE SEQUENCE [LARGE SCALE GENOMIC DNA]</scope>
    <source>
        <strain evidence="1 2">Aroian</strain>
        <tissue evidence="1">Whole animal</tissue>
    </source>
</reference>
<proteinExistence type="predicted"/>
<evidence type="ECO:0000313" key="1">
    <source>
        <dbReference type="EMBL" id="KAK6739940.1"/>
    </source>
</evidence>
<evidence type="ECO:0000313" key="2">
    <source>
        <dbReference type="Proteomes" id="UP001303046"/>
    </source>
</evidence>
<name>A0ABR1CPG5_NECAM</name>
<keyword evidence="2" id="KW-1185">Reference proteome</keyword>
<comment type="caution">
    <text evidence="1">The sequence shown here is derived from an EMBL/GenBank/DDBJ whole genome shotgun (WGS) entry which is preliminary data.</text>
</comment>
<dbReference type="Proteomes" id="UP001303046">
    <property type="component" value="Unassembled WGS sequence"/>
</dbReference>
<accession>A0ABR1CPG5</accession>
<gene>
    <name evidence="1" type="primary">Necator_chrIII.g9195</name>
    <name evidence="1" type="ORF">RB195_008430</name>
</gene>
<organism evidence="1 2">
    <name type="scientific">Necator americanus</name>
    <name type="common">Human hookworm</name>
    <dbReference type="NCBI Taxonomy" id="51031"/>
    <lineage>
        <taxon>Eukaryota</taxon>
        <taxon>Metazoa</taxon>
        <taxon>Ecdysozoa</taxon>
        <taxon>Nematoda</taxon>
        <taxon>Chromadorea</taxon>
        <taxon>Rhabditida</taxon>
        <taxon>Rhabditina</taxon>
        <taxon>Rhabditomorpha</taxon>
        <taxon>Strongyloidea</taxon>
        <taxon>Ancylostomatidae</taxon>
        <taxon>Bunostominae</taxon>
        <taxon>Necator</taxon>
    </lineage>
</organism>
<protein>
    <submittedName>
        <fullName evidence="1">Uncharacterized protein</fullName>
    </submittedName>
</protein>